<comment type="caution">
    <text evidence="1">The sequence shown here is derived from an EMBL/GenBank/DDBJ whole genome shotgun (WGS) entry which is preliminary data.</text>
</comment>
<evidence type="ECO:0008006" key="3">
    <source>
        <dbReference type="Google" id="ProtNLM"/>
    </source>
</evidence>
<proteinExistence type="predicted"/>
<evidence type="ECO:0000313" key="1">
    <source>
        <dbReference type="EMBL" id="MET3732133.1"/>
    </source>
</evidence>
<organism evidence="1 2">
    <name type="scientific">Moheibacter stercoris</name>
    <dbReference type="NCBI Taxonomy" id="1628251"/>
    <lineage>
        <taxon>Bacteria</taxon>
        <taxon>Pseudomonadati</taxon>
        <taxon>Bacteroidota</taxon>
        <taxon>Flavobacteriia</taxon>
        <taxon>Flavobacteriales</taxon>
        <taxon>Weeksellaceae</taxon>
        <taxon>Moheibacter</taxon>
    </lineage>
</organism>
<evidence type="ECO:0000313" key="2">
    <source>
        <dbReference type="Proteomes" id="UP001549146"/>
    </source>
</evidence>
<dbReference type="RefSeq" id="WP_354509055.1">
    <property type="nucleotide sequence ID" value="NZ_JBEPMO010000009.1"/>
</dbReference>
<dbReference type="EMBL" id="JBEPMO010000009">
    <property type="protein sequence ID" value="MET3732133.1"/>
    <property type="molecule type" value="Genomic_DNA"/>
</dbReference>
<sequence length="106" mass="12261">MKAKRQYRYAGAEQALEELKREGFETDYNLESAEIIHNPEIFEIIYIYRYEGMTNPDDESTVYGIQNTQTCNKGVFVAGNLSFNEDDAAKVLLQLEIKGRQEELDQ</sequence>
<gene>
    <name evidence="1" type="ORF">ABID46_001720</name>
</gene>
<reference evidence="1 2" key="1">
    <citation type="submission" date="2024-06" db="EMBL/GenBank/DDBJ databases">
        <title>Genomic Encyclopedia of Type Strains, Phase IV (KMG-IV): sequencing the most valuable type-strain genomes for metagenomic binning, comparative biology and taxonomic classification.</title>
        <authorList>
            <person name="Goeker M."/>
        </authorList>
    </citation>
    <scope>NUCLEOTIDE SEQUENCE [LARGE SCALE GENOMIC DNA]</scope>
    <source>
        <strain evidence="1 2">DSM 29388</strain>
    </source>
</reference>
<accession>A0ABV2LU91</accession>
<keyword evidence="2" id="KW-1185">Reference proteome</keyword>
<dbReference type="Proteomes" id="UP001549146">
    <property type="component" value="Unassembled WGS sequence"/>
</dbReference>
<name>A0ABV2LU91_9FLAO</name>
<protein>
    <recommendedName>
        <fullName evidence="3">Phosphoribosylpyrophosphate synthetase</fullName>
    </recommendedName>
</protein>